<evidence type="ECO:0000256" key="2">
    <source>
        <dbReference type="ARBA" id="ARBA00010617"/>
    </source>
</evidence>
<dbReference type="InterPro" id="IPR001128">
    <property type="entry name" value="Cyt_P450"/>
</dbReference>
<sequence length="438" mass="49814">MSFHPRVTKGDAYRMSQLEAKFPSMINVLDGEQHRRKRRIVGQAITERSMRAFEPVMSAQVNVFLQQILKSCERDDYVDMTERCARLGVDIIALLAFGFPLKTQTESRYQFLPASMDQTSWRMNIYMQFPPIKPIERFLSWIGYADSARFKKTIGAMIYARKSQDKDAQHDLYSVIASYMSKENQEFLRGELWPEAILFILAGGATTASAMAATFFYLTRNLDSYSTLEKEIRSTFSSAEEITAGSKLASCKYLRACIDEALRISPPTSTLLWRGEEAGNDNRSDPFVIDGHVIPKGTQVAVSLYSLLHNEKYYPDPFSYKPERWLEPSGEEAGAETEEQRFSREIMRRAFAPFMLGDRGCAGKAMAYLELSLTLARTVWYFDFEAAPGKAGQVGGGIAGRTDGRGRPDEFQTYDMFIASHYGPNVVFRKRGEYWRSL</sequence>
<evidence type="ECO:0000256" key="8">
    <source>
        <dbReference type="SAM" id="Phobius"/>
    </source>
</evidence>
<keyword evidence="8" id="KW-1133">Transmembrane helix</keyword>
<proteinExistence type="inferred from homology"/>
<evidence type="ECO:0000256" key="6">
    <source>
        <dbReference type="ARBA" id="ARBA00023033"/>
    </source>
</evidence>
<evidence type="ECO:0000313" key="10">
    <source>
        <dbReference type="Proteomes" id="UP000054481"/>
    </source>
</evidence>
<name>A0A0F8A4Z8_9HYPO</name>
<evidence type="ECO:0000256" key="4">
    <source>
        <dbReference type="ARBA" id="ARBA00022723"/>
    </source>
</evidence>
<dbReference type="Proteomes" id="UP000054481">
    <property type="component" value="Unassembled WGS sequence"/>
</dbReference>
<evidence type="ECO:0000313" key="9">
    <source>
        <dbReference type="EMBL" id="KJZ74454.1"/>
    </source>
</evidence>
<feature type="binding site" description="axial binding residue" evidence="7">
    <location>
        <position position="361"/>
    </location>
    <ligand>
        <name>heme</name>
        <dbReference type="ChEBI" id="CHEBI:30413"/>
    </ligand>
    <ligandPart>
        <name>Fe</name>
        <dbReference type="ChEBI" id="CHEBI:18248"/>
    </ligandPart>
</feature>
<dbReference type="SUPFAM" id="SSF48264">
    <property type="entry name" value="Cytochrome P450"/>
    <property type="match status" value="1"/>
</dbReference>
<keyword evidence="3 7" id="KW-0349">Heme</keyword>
<gene>
    <name evidence="9" type="ORF">HIM_06050</name>
</gene>
<dbReference type="GO" id="GO:0005506">
    <property type="term" value="F:iron ion binding"/>
    <property type="evidence" value="ECO:0007669"/>
    <property type="project" value="InterPro"/>
</dbReference>
<keyword evidence="6" id="KW-0503">Monooxygenase</keyword>
<dbReference type="InterPro" id="IPR002403">
    <property type="entry name" value="Cyt_P450_E_grp-IV"/>
</dbReference>
<dbReference type="EMBL" id="KQ030525">
    <property type="protein sequence ID" value="KJZ74454.1"/>
    <property type="molecule type" value="Genomic_DNA"/>
</dbReference>
<keyword evidence="6" id="KW-0560">Oxidoreductase</keyword>
<dbReference type="OrthoDB" id="1470350at2759"/>
<feature type="transmembrane region" description="Helical" evidence="8">
    <location>
        <begin position="196"/>
        <end position="218"/>
    </location>
</feature>
<dbReference type="GO" id="GO:0020037">
    <property type="term" value="F:heme binding"/>
    <property type="evidence" value="ECO:0007669"/>
    <property type="project" value="InterPro"/>
</dbReference>
<dbReference type="GO" id="GO:0004497">
    <property type="term" value="F:monooxygenase activity"/>
    <property type="evidence" value="ECO:0007669"/>
    <property type="project" value="UniProtKB-KW"/>
</dbReference>
<evidence type="ECO:0000256" key="1">
    <source>
        <dbReference type="ARBA" id="ARBA00001971"/>
    </source>
</evidence>
<dbReference type="PRINTS" id="PR00385">
    <property type="entry name" value="P450"/>
</dbReference>
<organism evidence="9 10">
    <name type="scientific">Hirsutella minnesotensis 3608</name>
    <dbReference type="NCBI Taxonomy" id="1043627"/>
    <lineage>
        <taxon>Eukaryota</taxon>
        <taxon>Fungi</taxon>
        <taxon>Dikarya</taxon>
        <taxon>Ascomycota</taxon>
        <taxon>Pezizomycotina</taxon>
        <taxon>Sordariomycetes</taxon>
        <taxon>Hypocreomycetidae</taxon>
        <taxon>Hypocreales</taxon>
        <taxon>Ophiocordycipitaceae</taxon>
        <taxon>Hirsutella</taxon>
    </lineage>
</organism>
<dbReference type="PANTHER" id="PTHR24305:SF226">
    <property type="entry name" value="CYTOCHROME P450 MONOOXYGENASE"/>
    <property type="match status" value="1"/>
</dbReference>
<dbReference type="AlphaFoldDB" id="A0A0F8A4Z8"/>
<keyword evidence="5 7" id="KW-0408">Iron</keyword>
<comment type="similarity">
    <text evidence="2">Belongs to the cytochrome P450 family.</text>
</comment>
<keyword evidence="8" id="KW-0812">Transmembrane</keyword>
<dbReference type="PANTHER" id="PTHR24305">
    <property type="entry name" value="CYTOCHROME P450"/>
    <property type="match status" value="1"/>
</dbReference>
<dbReference type="PRINTS" id="PR00465">
    <property type="entry name" value="EP450IV"/>
</dbReference>
<evidence type="ECO:0000256" key="5">
    <source>
        <dbReference type="ARBA" id="ARBA00023004"/>
    </source>
</evidence>
<dbReference type="InterPro" id="IPR036396">
    <property type="entry name" value="Cyt_P450_sf"/>
</dbReference>
<evidence type="ECO:0000256" key="3">
    <source>
        <dbReference type="ARBA" id="ARBA00022617"/>
    </source>
</evidence>
<dbReference type="Pfam" id="PF00067">
    <property type="entry name" value="p450"/>
    <property type="match status" value="1"/>
</dbReference>
<keyword evidence="10" id="KW-1185">Reference proteome</keyword>
<reference evidence="9 10" key="1">
    <citation type="journal article" date="2014" name="Genome Biol. Evol.">
        <title>Comparative genomics and transcriptomics analyses reveal divergent lifestyle features of nematode endoparasitic fungus Hirsutella minnesotensis.</title>
        <authorList>
            <person name="Lai Y."/>
            <person name="Liu K."/>
            <person name="Zhang X."/>
            <person name="Zhang X."/>
            <person name="Li K."/>
            <person name="Wang N."/>
            <person name="Shu C."/>
            <person name="Wu Y."/>
            <person name="Wang C."/>
            <person name="Bushley K.E."/>
            <person name="Xiang M."/>
            <person name="Liu X."/>
        </authorList>
    </citation>
    <scope>NUCLEOTIDE SEQUENCE [LARGE SCALE GENOMIC DNA]</scope>
    <source>
        <strain evidence="9 10">3608</strain>
    </source>
</reference>
<comment type="cofactor">
    <cofactor evidence="1 7">
        <name>heme</name>
        <dbReference type="ChEBI" id="CHEBI:30413"/>
    </cofactor>
</comment>
<keyword evidence="8" id="KW-0472">Membrane</keyword>
<dbReference type="InterPro" id="IPR050121">
    <property type="entry name" value="Cytochrome_P450_monoxygenase"/>
</dbReference>
<evidence type="ECO:0008006" key="11">
    <source>
        <dbReference type="Google" id="ProtNLM"/>
    </source>
</evidence>
<dbReference type="Gene3D" id="1.10.630.10">
    <property type="entry name" value="Cytochrome P450"/>
    <property type="match status" value="1"/>
</dbReference>
<evidence type="ECO:0000256" key="7">
    <source>
        <dbReference type="PIRSR" id="PIRSR602403-1"/>
    </source>
</evidence>
<dbReference type="GO" id="GO:0016705">
    <property type="term" value="F:oxidoreductase activity, acting on paired donors, with incorporation or reduction of molecular oxygen"/>
    <property type="evidence" value="ECO:0007669"/>
    <property type="project" value="InterPro"/>
</dbReference>
<keyword evidence="4 7" id="KW-0479">Metal-binding</keyword>
<accession>A0A0F8A4Z8</accession>
<protein>
    <recommendedName>
        <fullName evidence="11">Cytochrome P450</fullName>
    </recommendedName>
</protein>